<evidence type="ECO:0000313" key="2">
    <source>
        <dbReference type="Proteomes" id="UP001549145"/>
    </source>
</evidence>
<dbReference type="EMBL" id="JBEPMM010000017">
    <property type="protein sequence ID" value="MET3694702.1"/>
    <property type="molecule type" value="Genomic_DNA"/>
</dbReference>
<dbReference type="RefSeq" id="WP_238279744.1">
    <property type="nucleotide sequence ID" value="NZ_BPQL01000066.1"/>
</dbReference>
<dbReference type="Proteomes" id="UP001549145">
    <property type="component" value="Unassembled WGS sequence"/>
</dbReference>
<evidence type="ECO:0000313" key="1">
    <source>
        <dbReference type="EMBL" id="MET3694702.1"/>
    </source>
</evidence>
<protein>
    <submittedName>
        <fullName evidence="1">Uncharacterized protein</fullName>
    </submittedName>
</protein>
<name>A0ABV2LBJ0_9HYPH</name>
<organism evidence="1 2">
    <name type="scientific">Methylobacterium goesingense</name>
    <dbReference type="NCBI Taxonomy" id="243690"/>
    <lineage>
        <taxon>Bacteria</taxon>
        <taxon>Pseudomonadati</taxon>
        <taxon>Pseudomonadota</taxon>
        <taxon>Alphaproteobacteria</taxon>
        <taxon>Hyphomicrobiales</taxon>
        <taxon>Methylobacteriaceae</taxon>
        <taxon>Methylobacterium</taxon>
    </lineage>
</organism>
<keyword evidence="2" id="KW-1185">Reference proteome</keyword>
<gene>
    <name evidence="1" type="ORF">ABID43_004265</name>
</gene>
<sequence length="144" mass="15337">MINLSLQVFCNRIVAAGRIGAEDVQTLCRNVLPDGLTCRDEADMLIALDRVATSDAAFGDYLVTSVVDFAVWGERPTGYIDPEVARWLVGSLSNGSGPTALAARIAREVVREAQASDEALIAFALAVNRHTAETTASTMVRLAA</sequence>
<proteinExistence type="predicted"/>
<reference evidence="1 2" key="1">
    <citation type="submission" date="2024-06" db="EMBL/GenBank/DDBJ databases">
        <title>Genomic Encyclopedia of Type Strains, Phase IV (KMG-IV): sequencing the most valuable type-strain genomes for metagenomic binning, comparative biology and taxonomic classification.</title>
        <authorList>
            <person name="Goeker M."/>
        </authorList>
    </citation>
    <scope>NUCLEOTIDE SEQUENCE [LARGE SCALE GENOMIC DNA]</scope>
    <source>
        <strain evidence="1 2">DSM 21331</strain>
    </source>
</reference>
<accession>A0ABV2LBJ0</accession>
<comment type="caution">
    <text evidence="1">The sequence shown here is derived from an EMBL/GenBank/DDBJ whole genome shotgun (WGS) entry which is preliminary data.</text>
</comment>